<dbReference type="PANTHER" id="PTHR10322:SF23">
    <property type="entry name" value="DNA POLYMERASE DELTA CATALYTIC SUBUNIT"/>
    <property type="match status" value="1"/>
</dbReference>
<dbReference type="InParanoid" id="A0A330L2Z0"/>
<keyword evidence="4" id="KW-0239">DNA-directed DNA polymerase</keyword>
<comment type="catalytic activity">
    <reaction evidence="6">
        <text>DNA(n) + a 2'-deoxyribonucleoside 5'-triphosphate = DNA(n+1) + diphosphate</text>
        <dbReference type="Rhea" id="RHEA:22508"/>
        <dbReference type="Rhea" id="RHEA-COMP:17339"/>
        <dbReference type="Rhea" id="RHEA-COMP:17340"/>
        <dbReference type="ChEBI" id="CHEBI:33019"/>
        <dbReference type="ChEBI" id="CHEBI:61560"/>
        <dbReference type="ChEBI" id="CHEBI:173112"/>
        <dbReference type="EC" id="2.7.7.7"/>
    </reaction>
</comment>
<dbReference type="EC" id="2.7.7.7" evidence="1"/>
<proteinExistence type="predicted"/>
<sequence>MVVSFGSLGYKNARVERIESHEAVTAYSREVLLRAKEIAESQGFRFLHAIVDSLWLQKRGPGRDAYDRLVADIRAQTQLPIVVEGLYRWISFLPSRVNPRMPVHNQFVGLFDNGRMKVCGLEVRRSDAPLIVKRFQSEMVQRQTIAELRIRIPEIEALTEDYCRYLREGRASIGEVVIGKRLTQVPEDYRHATHTSIAAKELQRRGVPVQPGETVHYVICQSKAALPEDRVRAVAEGEGTIAYDIDAYVILIQKSVGGLLATLG</sequence>
<dbReference type="GO" id="GO:0003677">
    <property type="term" value="F:DNA binding"/>
    <property type="evidence" value="ECO:0007669"/>
    <property type="project" value="UniProtKB-KW"/>
</dbReference>
<protein>
    <recommendedName>
        <fullName evidence="1">DNA-directed DNA polymerase</fullName>
        <ecNumber evidence="1">2.7.7.7</ecNumber>
    </recommendedName>
</protein>
<evidence type="ECO:0000256" key="5">
    <source>
        <dbReference type="ARBA" id="ARBA00023125"/>
    </source>
</evidence>
<evidence type="ECO:0000259" key="7">
    <source>
        <dbReference type="Pfam" id="PF00136"/>
    </source>
</evidence>
<accession>A0A330L2Z0</accession>
<dbReference type="Proteomes" id="UP000248168">
    <property type="component" value="Unassembled WGS sequence"/>
</dbReference>
<evidence type="ECO:0000313" key="8">
    <source>
        <dbReference type="EMBL" id="SPP64176.1"/>
    </source>
</evidence>
<dbReference type="GO" id="GO:0000166">
    <property type="term" value="F:nucleotide binding"/>
    <property type="evidence" value="ECO:0007669"/>
    <property type="project" value="InterPro"/>
</dbReference>
<organism evidence="8 9">
    <name type="scientific">Nitrospira lenta</name>
    <dbReference type="NCBI Taxonomy" id="1436998"/>
    <lineage>
        <taxon>Bacteria</taxon>
        <taxon>Pseudomonadati</taxon>
        <taxon>Nitrospirota</taxon>
        <taxon>Nitrospiria</taxon>
        <taxon>Nitrospirales</taxon>
        <taxon>Nitrospiraceae</taxon>
        <taxon>Nitrospira</taxon>
    </lineage>
</organism>
<dbReference type="Gene3D" id="3.90.1600.10">
    <property type="entry name" value="Palm domain of DNA polymerase"/>
    <property type="match status" value="1"/>
</dbReference>
<dbReference type="Gene3D" id="1.10.132.60">
    <property type="entry name" value="DNA polymerase family B, C-terminal domain"/>
    <property type="match status" value="1"/>
</dbReference>
<dbReference type="Gene3D" id="1.10.287.690">
    <property type="entry name" value="Helix hairpin bin"/>
    <property type="match status" value="1"/>
</dbReference>
<keyword evidence="2" id="KW-0808">Transferase</keyword>
<keyword evidence="3" id="KW-0548">Nucleotidyltransferase</keyword>
<evidence type="ECO:0000256" key="3">
    <source>
        <dbReference type="ARBA" id="ARBA00022695"/>
    </source>
</evidence>
<evidence type="ECO:0000256" key="2">
    <source>
        <dbReference type="ARBA" id="ARBA00022679"/>
    </source>
</evidence>
<dbReference type="GO" id="GO:0003887">
    <property type="term" value="F:DNA-directed DNA polymerase activity"/>
    <property type="evidence" value="ECO:0007669"/>
    <property type="project" value="UniProtKB-KW"/>
</dbReference>
<dbReference type="PANTHER" id="PTHR10322">
    <property type="entry name" value="DNA POLYMERASE CATALYTIC SUBUNIT"/>
    <property type="match status" value="1"/>
</dbReference>
<name>A0A330L2Z0_9BACT</name>
<dbReference type="RefSeq" id="WP_146216109.1">
    <property type="nucleotide sequence ID" value="NZ_OUNR01000002.1"/>
</dbReference>
<feature type="domain" description="DNA-directed DNA polymerase family B multifunctional" evidence="7">
    <location>
        <begin position="114"/>
        <end position="232"/>
    </location>
</feature>
<dbReference type="OrthoDB" id="139066at2"/>
<dbReference type="AlphaFoldDB" id="A0A330L2Z0"/>
<gene>
    <name evidence="8" type="ORF">NITLEN_100046</name>
</gene>
<dbReference type="EMBL" id="OUNR01000002">
    <property type="protein sequence ID" value="SPP64176.1"/>
    <property type="molecule type" value="Genomic_DNA"/>
</dbReference>
<dbReference type="InterPro" id="IPR023211">
    <property type="entry name" value="DNA_pol_palm_dom_sf"/>
</dbReference>
<reference evidence="9" key="1">
    <citation type="submission" date="2018-04" db="EMBL/GenBank/DDBJ databases">
        <authorList>
            <person name="Lucker S."/>
            <person name="Sakoula D."/>
        </authorList>
    </citation>
    <scope>NUCLEOTIDE SEQUENCE [LARGE SCALE GENOMIC DNA]</scope>
</reference>
<evidence type="ECO:0000256" key="4">
    <source>
        <dbReference type="ARBA" id="ARBA00022932"/>
    </source>
</evidence>
<dbReference type="InterPro" id="IPR043502">
    <property type="entry name" value="DNA/RNA_pol_sf"/>
</dbReference>
<dbReference type="GO" id="GO:0006261">
    <property type="term" value="P:DNA-templated DNA replication"/>
    <property type="evidence" value="ECO:0007669"/>
    <property type="project" value="TreeGrafter"/>
</dbReference>
<dbReference type="SUPFAM" id="SSF56672">
    <property type="entry name" value="DNA/RNA polymerases"/>
    <property type="match status" value="1"/>
</dbReference>
<keyword evidence="5" id="KW-0238">DNA-binding</keyword>
<dbReference type="InterPro" id="IPR042087">
    <property type="entry name" value="DNA_pol_B_thumb"/>
</dbReference>
<keyword evidence="9" id="KW-1185">Reference proteome</keyword>
<dbReference type="InterPro" id="IPR006134">
    <property type="entry name" value="DNA-dir_DNA_pol_B_multi_dom"/>
</dbReference>
<dbReference type="InterPro" id="IPR050240">
    <property type="entry name" value="DNA_pol_type-B"/>
</dbReference>
<evidence type="ECO:0000256" key="1">
    <source>
        <dbReference type="ARBA" id="ARBA00012417"/>
    </source>
</evidence>
<evidence type="ECO:0000313" key="9">
    <source>
        <dbReference type="Proteomes" id="UP000248168"/>
    </source>
</evidence>
<dbReference type="Pfam" id="PF00136">
    <property type="entry name" value="DNA_pol_B"/>
    <property type="match status" value="1"/>
</dbReference>
<evidence type="ECO:0000256" key="6">
    <source>
        <dbReference type="ARBA" id="ARBA00049244"/>
    </source>
</evidence>